<protein>
    <submittedName>
        <fullName evidence="1">Uncharacterized protein</fullName>
    </submittedName>
</protein>
<organism evidence="1">
    <name type="scientific">Kwoniella pini CBS 10737</name>
    <dbReference type="NCBI Taxonomy" id="1296096"/>
    <lineage>
        <taxon>Eukaryota</taxon>
        <taxon>Fungi</taxon>
        <taxon>Dikarya</taxon>
        <taxon>Basidiomycota</taxon>
        <taxon>Agaricomycotina</taxon>
        <taxon>Tremellomycetes</taxon>
        <taxon>Tremellales</taxon>
        <taxon>Cryptococcaceae</taxon>
        <taxon>Kwoniella</taxon>
    </lineage>
</organism>
<reference evidence="2" key="4">
    <citation type="submission" date="2024-02" db="EMBL/GenBank/DDBJ databases">
        <title>Comparative genomics of Cryptococcus and Kwoniella reveals pathogenesis evolution and contrasting modes of karyotype evolution via chromosome fusion or intercentromeric recombination.</title>
        <authorList>
            <person name="Coelho M.A."/>
            <person name="David-Palma M."/>
            <person name="Shea T."/>
            <person name="Bowers K."/>
            <person name="McGinley-Smith S."/>
            <person name="Mohammad A.W."/>
            <person name="Gnirke A."/>
            <person name="Yurkov A.M."/>
            <person name="Nowrousian M."/>
            <person name="Sun S."/>
            <person name="Cuomo C.A."/>
            <person name="Heitman J."/>
        </authorList>
    </citation>
    <scope>NUCLEOTIDE SEQUENCE</scope>
    <source>
        <strain evidence="2">CBS 10737</strain>
    </source>
</reference>
<dbReference type="KEGG" id="kpin:30170485"/>
<reference evidence="1" key="3">
    <citation type="submission" date="2016-07" db="EMBL/GenBank/DDBJ databases">
        <title>Evolution of pathogenesis and genome organization in the Tremellales.</title>
        <authorList>
            <person name="Cuomo C."/>
            <person name="Litvintseva A."/>
            <person name="Heitman J."/>
            <person name="Chen Y."/>
            <person name="Sun S."/>
            <person name="Springer D."/>
            <person name="Dromer F."/>
            <person name="Young S."/>
            <person name="Zeng Q."/>
            <person name="Chapman S."/>
            <person name="Gujja S."/>
            <person name="Saif S."/>
            <person name="Birren B."/>
        </authorList>
    </citation>
    <scope>NUCLEOTIDE SEQUENCE</scope>
    <source>
        <strain evidence="1">CBS 10737</strain>
    </source>
</reference>
<dbReference type="EMBL" id="KV700115">
    <property type="protein sequence ID" value="OCF51402.1"/>
    <property type="molecule type" value="Genomic_DNA"/>
</dbReference>
<dbReference type="GeneID" id="30170485"/>
<gene>
    <name evidence="1" type="ORF">I206_02116</name>
    <name evidence="2" type="ORF">I206_104582</name>
</gene>
<keyword evidence="3" id="KW-1185">Reference proteome</keyword>
<dbReference type="EMBL" id="CP144524">
    <property type="protein sequence ID" value="WWC70631.1"/>
    <property type="molecule type" value="Genomic_DNA"/>
</dbReference>
<sequence>MSITDAETQTFLDQFFDDLKINFSEELTSAYERVKSRQTVEEYKSDKWSGTIDEELMVTLLTDEAKKELESEYKALQGESSKFKTEFTVYLSTLDTNADRQRALHRKYATWKMREDVQVHDSRRRILTNKLTLPIQKFEK</sequence>
<dbReference type="AlphaFoldDB" id="A0A1B9I794"/>
<reference evidence="1" key="1">
    <citation type="submission" date="2013-07" db="EMBL/GenBank/DDBJ databases">
        <title>The Genome Sequence of Cryptococcus pinus CBS10737.</title>
        <authorList>
            <consortium name="The Broad Institute Genome Sequencing Platform"/>
            <person name="Cuomo C."/>
            <person name="Litvintseva A."/>
            <person name="Chen Y."/>
            <person name="Heitman J."/>
            <person name="Sun S."/>
            <person name="Springer D."/>
            <person name="Dromer F."/>
            <person name="Young S.K."/>
            <person name="Zeng Q."/>
            <person name="Gargeya S."/>
            <person name="Fitzgerald M."/>
            <person name="Abouelleil A."/>
            <person name="Alvarado L."/>
            <person name="Berlin A.M."/>
            <person name="Chapman S.B."/>
            <person name="Dewar J."/>
            <person name="Goldberg J."/>
            <person name="Griggs A."/>
            <person name="Gujja S."/>
            <person name="Hansen M."/>
            <person name="Howarth C."/>
            <person name="Imamovic A."/>
            <person name="Larimer J."/>
            <person name="McCowan C."/>
            <person name="Murphy C."/>
            <person name="Pearson M."/>
            <person name="Priest M."/>
            <person name="Roberts A."/>
            <person name="Saif S."/>
            <person name="Shea T."/>
            <person name="Sykes S."/>
            <person name="Wortman J."/>
            <person name="Nusbaum C."/>
            <person name="Birren B."/>
        </authorList>
    </citation>
    <scope>NUCLEOTIDE SEQUENCE [LARGE SCALE GENOMIC DNA]</scope>
    <source>
        <strain evidence="1">CBS 10737</strain>
    </source>
</reference>
<dbReference type="RefSeq" id="XP_019012621.1">
    <property type="nucleotide sequence ID" value="XM_019153881.1"/>
</dbReference>
<evidence type="ECO:0000313" key="2">
    <source>
        <dbReference type="EMBL" id="WWC70631.1"/>
    </source>
</evidence>
<reference evidence="2" key="2">
    <citation type="submission" date="2013-07" db="EMBL/GenBank/DDBJ databases">
        <authorList>
            <consortium name="The Broad Institute Genome Sequencing Platform"/>
            <person name="Cuomo C."/>
            <person name="Litvintseva A."/>
            <person name="Chen Y."/>
            <person name="Heitman J."/>
            <person name="Sun S."/>
            <person name="Springer D."/>
            <person name="Dromer F."/>
            <person name="Young S.K."/>
            <person name="Zeng Q."/>
            <person name="Gargeya S."/>
            <person name="Fitzgerald M."/>
            <person name="Abouelleil A."/>
            <person name="Alvarado L."/>
            <person name="Berlin A.M."/>
            <person name="Chapman S.B."/>
            <person name="Dewar J."/>
            <person name="Goldberg J."/>
            <person name="Griggs A."/>
            <person name="Gujja S."/>
            <person name="Hansen M."/>
            <person name="Howarth C."/>
            <person name="Imamovic A."/>
            <person name="Larimer J."/>
            <person name="McCowan C."/>
            <person name="Murphy C."/>
            <person name="Pearson M."/>
            <person name="Priest M."/>
            <person name="Roberts A."/>
            <person name="Saif S."/>
            <person name="Shea T."/>
            <person name="Sykes S."/>
            <person name="Wortman J."/>
            <person name="Nusbaum C."/>
            <person name="Birren B."/>
        </authorList>
    </citation>
    <scope>NUCLEOTIDE SEQUENCE</scope>
    <source>
        <strain evidence="2">CBS 10737</strain>
    </source>
</reference>
<evidence type="ECO:0000313" key="1">
    <source>
        <dbReference type="EMBL" id="OCF51402.1"/>
    </source>
</evidence>
<evidence type="ECO:0000313" key="3">
    <source>
        <dbReference type="Proteomes" id="UP000094020"/>
    </source>
</evidence>
<proteinExistence type="predicted"/>
<accession>A0A1B9I794</accession>
<name>A0A1B9I794_9TREE</name>
<dbReference type="Proteomes" id="UP000094020">
    <property type="component" value="Chromosome 6"/>
</dbReference>